<dbReference type="PROSITE" id="PS50850">
    <property type="entry name" value="MFS"/>
    <property type="match status" value="1"/>
</dbReference>
<feature type="transmembrane region" description="Helical" evidence="6">
    <location>
        <begin position="208"/>
        <end position="228"/>
    </location>
</feature>
<dbReference type="InterPro" id="IPR036259">
    <property type="entry name" value="MFS_trans_sf"/>
</dbReference>
<evidence type="ECO:0000256" key="3">
    <source>
        <dbReference type="ARBA" id="ARBA00022989"/>
    </source>
</evidence>
<feature type="transmembrane region" description="Helical" evidence="6">
    <location>
        <begin position="502"/>
        <end position="521"/>
    </location>
</feature>
<protein>
    <submittedName>
        <fullName evidence="8">Solute carrier family 22 member 31</fullName>
    </submittedName>
</protein>
<feature type="transmembrane region" description="Helical" evidence="6">
    <location>
        <begin position="533"/>
        <end position="554"/>
    </location>
</feature>
<dbReference type="GO" id="GO:0022857">
    <property type="term" value="F:transmembrane transporter activity"/>
    <property type="evidence" value="ECO:0007669"/>
    <property type="project" value="InterPro"/>
</dbReference>
<feature type="domain" description="Major facilitator superfamily (MFS) profile" evidence="7">
    <location>
        <begin position="123"/>
        <end position="559"/>
    </location>
</feature>
<evidence type="ECO:0000256" key="5">
    <source>
        <dbReference type="SAM" id="MobiDB-lite"/>
    </source>
</evidence>
<feature type="transmembrane region" description="Helical" evidence="6">
    <location>
        <begin position="383"/>
        <end position="405"/>
    </location>
</feature>
<dbReference type="Pfam" id="PF07690">
    <property type="entry name" value="MFS_1"/>
    <property type="match status" value="1"/>
</dbReference>
<evidence type="ECO:0000313" key="8">
    <source>
        <dbReference type="EMBL" id="KAK0156348.1"/>
    </source>
</evidence>
<evidence type="ECO:0000256" key="2">
    <source>
        <dbReference type="ARBA" id="ARBA00022692"/>
    </source>
</evidence>
<dbReference type="Proteomes" id="UP001174136">
    <property type="component" value="Unassembled WGS sequence"/>
</dbReference>
<keyword evidence="9" id="KW-1185">Reference proteome</keyword>
<feature type="transmembrane region" description="Helical" evidence="6">
    <location>
        <begin position="175"/>
        <end position="196"/>
    </location>
</feature>
<proteinExistence type="predicted"/>
<evidence type="ECO:0000313" key="9">
    <source>
        <dbReference type="Proteomes" id="UP001174136"/>
    </source>
</evidence>
<dbReference type="PANTHER" id="PTHR24064">
    <property type="entry name" value="SOLUTE CARRIER FAMILY 22 MEMBER"/>
    <property type="match status" value="1"/>
</dbReference>
<dbReference type="GO" id="GO:0016020">
    <property type="term" value="C:membrane"/>
    <property type="evidence" value="ECO:0007669"/>
    <property type="project" value="UniProtKB-SubCell"/>
</dbReference>
<feature type="transmembrane region" description="Helical" evidence="6">
    <location>
        <begin position="417"/>
        <end position="439"/>
    </location>
</feature>
<dbReference type="InterPro" id="IPR011701">
    <property type="entry name" value="MFS"/>
</dbReference>
<dbReference type="CDD" id="cd17443">
    <property type="entry name" value="MFS_SLC22A31"/>
    <property type="match status" value="1"/>
</dbReference>
<keyword evidence="4 6" id="KW-0472">Membrane</keyword>
<accession>A0AA47PD66</accession>
<dbReference type="EMBL" id="JAOPHQ010000013">
    <property type="protein sequence ID" value="KAK0156348.1"/>
    <property type="molecule type" value="Genomic_DNA"/>
</dbReference>
<comment type="caution">
    <text evidence="8">The sequence shown here is derived from an EMBL/GenBank/DDBJ whole genome shotgun (WGS) entry which is preliminary data.</text>
</comment>
<comment type="subcellular location">
    <subcellularLocation>
        <location evidence="1">Membrane</location>
        <topology evidence="1">Multi-pass membrane protein</topology>
    </subcellularLocation>
</comment>
<feature type="compositionally biased region" description="Pro residues" evidence="5">
    <location>
        <begin position="630"/>
        <end position="654"/>
    </location>
</feature>
<gene>
    <name evidence="8" type="primary">SLC22A31</name>
    <name evidence="8" type="ORF">N1851_000385</name>
</gene>
<feature type="transmembrane region" description="Helical" evidence="6">
    <location>
        <begin position="474"/>
        <end position="495"/>
    </location>
</feature>
<dbReference type="AlphaFoldDB" id="A0AA47PD66"/>
<keyword evidence="2 6" id="KW-0812">Transmembrane</keyword>
<dbReference type="Gene3D" id="1.20.1250.20">
    <property type="entry name" value="MFS general substrate transporter like domains"/>
    <property type="match status" value="1"/>
</dbReference>
<evidence type="ECO:0000259" key="7">
    <source>
        <dbReference type="PROSITE" id="PS50850"/>
    </source>
</evidence>
<sequence length="678" mass="75072">MSIPALREEAEPTSHILLPYLLRVSPRGGPRTDMDYETKVYARSGGYGRYNRLVVLFSWFPSFAVMLNLSCDVFYTSTPDSYHCRPDPRLLPSAFLLSNYSRQGYLDVAIPRLNGSGSSGGGGLSHCLLFKYPRNVSVSAVPRERVPCTLGWEYTHAAGLVSNYVTEWDLVCGDYWMVPLQHVCFMTGCILGYVLLGTLCDWVGRRRGFLMSVSLSSVLGVTLCVSNSPVVFLLLRLAQGATLAGVLLASYISRLEVCDPPHRFMVTMISAFFGMGAEILLPGVAVLCRDWPILQAVATLPLILLLSYWCCESVFPESPRWLLSTSQFLQAKRSLMMFSSRNGLCLRDEIHPGERLLADMDSVYGDDCQPEFHSVLELRQTRVVWRNCLILSFTLFIGTGIQYCFTRNLHSFSTNFYFTYFLRVLTGALSCLFLCLSVNRFGRRGILLLLAIITGLSSLLLLALTLYLHDGLLLVLSVVGLLSSQALAMLSVFFASEVMPTVIRGGCLGLVFAAGCVGIAASSLMELQNNGGYFLHHVIFASFAVLSVLCIMLLPESKRKPLPDSLDDGESRRRPPLFLARGERDSLPLLCTRPSPSEYNADSYSRLVTATRRMLSKEGIPYKMAIPEQLPTPPPTPPLTPPLTPPPPTTPPTTPQLAVEEEEVRDYGNTALLREELS</sequence>
<evidence type="ECO:0000256" key="4">
    <source>
        <dbReference type="ARBA" id="ARBA00023136"/>
    </source>
</evidence>
<evidence type="ECO:0000256" key="6">
    <source>
        <dbReference type="SAM" id="Phobius"/>
    </source>
</evidence>
<evidence type="ECO:0000256" key="1">
    <source>
        <dbReference type="ARBA" id="ARBA00004141"/>
    </source>
</evidence>
<name>A0AA47PD66_MERPO</name>
<feature type="region of interest" description="Disordered" evidence="5">
    <location>
        <begin position="626"/>
        <end position="663"/>
    </location>
</feature>
<dbReference type="SUPFAM" id="SSF103473">
    <property type="entry name" value="MFS general substrate transporter"/>
    <property type="match status" value="1"/>
</dbReference>
<reference evidence="8" key="1">
    <citation type="journal article" date="2023" name="Front. Mar. Sci.">
        <title>A new Merluccius polli reference genome to investigate the effects of global change in West African waters.</title>
        <authorList>
            <person name="Mateo J.L."/>
            <person name="Blanco-Fernandez C."/>
            <person name="Garcia-Vazquez E."/>
            <person name="Machado-Schiaffino G."/>
        </authorList>
    </citation>
    <scope>NUCLEOTIDE SEQUENCE</scope>
    <source>
        <strain evidence="8">C29</strain>
        <tissue evidence="8">Fin</tissue>
    </source>
</reference>
<dbReference type="InterPro" id="IPR020846">
    <property type="entry name" value="MFS_dom"/>
</dbReference>
<feature type="transmembrane region" description="Helical" evidence="6">
    <location>
        <begin position="264"/>
        <end position="287"/>
    </location>
</feature>
<organism evidence="8 9">
    <name type="scientific">Merluccius polli</name>
    <name type="common">Benguela hake</name>
    <name type="synonym">Merluccius cadenati</name>
    <dbReference type="NCBI Taxonomy" id="89951"/>
    <lineage>
        <taxon>Eukaryota</taxon>
        <taxon>Metazoa</taxon>
        <taxon>Chordata</taxon>
        <taxon>Craniata</taxon>
        <taxon>Vertebrata</taxon>
        <taxon>Euteleostomi</taxon>
        <taxon>Actinopterygii</taxon>
        <taxon>Neopterygii</taxon>
        <taxon>Teleostei</taxon>
        <taxon>Neoteleostei</taxon>
        <taxon>Acanthomorphata</taxon>
        <taxon>Zeiogadaria</taxon>
        <taxon>Gadariae</taxon>
        <taxon>Gadiformes</taxon>
        <taxon>Gadoidei</taxon>
        <taxon>Merlucciidae</taxon>
        <taxon>Merluccius</taxon>
    </lineage>
</organism>
<feature type="transmembrane region" description="Helical" evidence="6">
    <location>
        <begin position="446"/>
        <end position="468"/>
    </location>
</feature>
<feature type="transmembrane region" description="Helical" evidence="6">
    <location>
        <begin position="53"/>
        <end position="75"/>
    </location>
</feature>
<keyword evidence="3 6" id="KW-1133">Transmembrane helix</keyword>